<dbReference type="Proteomes" id="UP000193077">
    <property type="component" value="Unassembled WGS sequence"/>
</dbReference>
<proteinExistence type="inferred from homology"/>
<dbReference type="Gene3D" id="3.30.530.20">
    <property type="match status" value="1"/>
</dbReference>
<sequence length="141" mass="15930">MTDADLRKSIYLNAKRETVWEYLTQPDRLAEWFHRPERPLEQGSKLEMFGTESGDLLIWGEVTVARAPEYLEYSFTVKPMGDAVSTVKWTLTQVAGGTQLSLEHEGLPQGAEAFGLILALDKGWDDHIARMRDAIHELVVA</sequence>
<dbReference type="OrthoDB" id="9803476at2"/>
<name>A0A1Y5ST43_9RHOB</name>
<dbReference type="Pfam" id="PF08327">
    <property type="entry name" value="AHSA1"/>
    <property type="match status" value="1"/>
</dbReference>
<dbReference type="InterPro" id="IPR013538">
    <property type="entry name" value="ASHA1/2-like_C"/>
</dbReference>
<keyword evidence="4" id="KW-1185">Reference proteome</keyword>
<gene>
    <name evidence="3" type="ORF">TRL7639_02628</name>
</gene>
<accession>A0A1Y5ST43</accession>
<protein>
    <recommendedName>
        <fullName evidence="2">Activator of Hsp90 ATPase homologue 1/2-like C-terminal domain-containing protein</fullName>
    </recommendedName>
</protein>
<dbReference type="RefSeq" id="WP_085796422.1">
    <property type="nucleotide sequence ID" value="NZ_FWFO01000001.1"/>
</dbReference>
<dbReference type="SUPFAM" id="SSF55961">
    <property type="entry name" value="Bet v1-like"/>
    <property type="match status" value="1"/>
</dbReference>
<dbReference type="AlphaFoldDB" id="A0A1Y5ST43"/>
<evidence type="ECO:0000313" key="4">
    <source>
        <dbReference type="Proteomes" id="UP000193077"/>
    </source>
</evidence>
<evidence type="ECO:0000313" key="3">
    <source>
        <dbReference type="EMBL" id="SLN47926.1"/>
    </source>
</evidence>
<dbReference type="CDD" id="cd07814">
    <property type="entry name" value="SRPBCC_CalC_Aha1-like"/>
    <property type="match status" value="1"/>
</dbReference>
<dbReference type="EMBL" id="FWFO01000001">
    <property type="protein sequence ID" value="SLN47926.1"/>
    <property type="molecule type" value="Genomic_DNA"/>
</dbReference>
<dbReference type="InterPro" id="IPR023393">
    <property type="entry name" value="START-like_dom_sf"/>
</dbReference>
<organism evidence="3 4">
    <name type="scientific">Falsiruegeria litorea R37</name>
    <dbReference type="NCBI Taxonomy" id="1200284"/>
    <lineage>
        <taxon>Bacteria</taxon>
        <taxon>Pseudomonadati</taxon>
        <taxon>Pseudomonadota</taxon>
        <taxon>Alphaproteobacteria</taxon>
        <taxon>Rhodobacterales</taxon>
        <taxon>Roseobacteraceae</taxon>
        <taxon>Falsiruegeria</taxon>
    </lineage>
</organism>
<feature type="domain" description="Activator of Hsp90 ATPase homologue 1/2-like C-terminal" evidence="2">
    <location>
        <begin position="13"/>
        <end position="133"/>
    </location>
</feature>
<comment type="similarity">
    <text evidence="1">Belongs to the AHA1 family.</text>
</comment>
<reference evidence="3 4" key="1">
    <citation type="submission" date="2017-03" db="EMBL/GenBank/DDBJ databases">
        <authorList>
            <person name="Afonso C.L."/>
            <person name="Miller P.J."/>
            <person name="Scott M.A."/>
            <person name="Spackman E."/>
            <person name="Goraichik I."/>
            <person name="Dimitrov K.M."/>
            <person name="Suarez D.L."/>
            <person name="Swayne D.E."/>
        </authorList>
    </citation>
    <scope>NUCLEOTIDE SEQUENCE [LARGE SCALE GENOMIC DNA]</scope>
    <source>
        <strain evidence="3 4">CECT 7639</strain>
    </source>
</reference>
<evidence type="ECO:0000256" key="1">
    <source>
        <dbReference type="ARBA" id="ARBA00006817"/>
    </source>
</evidence>
<evidence type="ECO:0000259" key="2">
    <source>
        <dbReference type="Pfam" id="PF08327"/>
    </source>
</evidence>